<gene>
    <name evidence="6" type="ORF">SLS62_011202</name>
</gene>
<dbReference type="Proteomes" id="UP001320420">
    <property type="component" value="Unassembled WGS sequence"/>
</dbReference>
<evidence type="ECO:0000259" key="5">
    <source>
        <dbReference type="PROSITE" id="PS51387"/>
    </source>
</evidence>
<proteinExistence type="inferred from homology"/>
<dbReference type="GO" id="GO:0071949">
    <property type="term" value="F:FAD binding"/>
    <property type="evidence" value="ECO:0007669"/>
    <property type="project" value="InterPro"/>
</dbReference>
<dbReference type="InterPro" id="IPR016169">
    <property type="entry name" value="FAD-bd_PCMH_sub2"/>
</dbReference>
<dbReference type="InterPro" id="IPR016166">
    <property type="entry name" value="FAD-bd_PCMH"/>
</dbReference>
<organism evidence="6 7">
    <name type="scientific">Diatrype stigma</name>
    <dbReference type="NCBI Taxonomy" id="117547"/>
    <lineage>
        <taxon>Eukaryota</taxon>
        <taxon>Fungi</taxon>
        <taxon>Dikarya</taxon>
        <taxon>Ascomycota</taxon>
        <taxon>Pezizomycotina</taxon>
        <taxon>Sordariomycetes</taxon>
        <taxon>Xylariomycetidae</taxon>
        <taxon>Xylariales</taxon>
        <taxon>Diatrypaceae</taxon>
        <taxon>Diatrype</taxon>
    </lineage>
</organism>
<dbReference type="PANTHER" id="PTHR42973:SF53">
    <property type="entry name" value="FAD-BINDING PCMH-TYPE DOMAIN-CONTAINING PROTEIN-RELATED"/>
    <property type="match status" value="1"/>
</dbReference>
<keyword evidence="7" id="KW-1185">Reference proteome</keyword>
<protein>
    <recommendedName>
        <fullName evidence="5">FAD-binding PCMH-type domain-containing protein</fullName>
    </recommendedName>
</protein>
<dbReference type="Pfam" id="PF01565">
    <property type="entry name" value="FAD_binding_4"/>
    <property type="match status" value="1"/>
</dbReference>
<dbReference type="InterPro" id="IPR036318">
    <property type="entry name" value="FAD-bd_PCMH-like_sf"/>
</dbReference>
<evidence type="ECO:0000256" key="4">
    <source>
        <dbReference type="ARBA" id="ARBA00023002"/>
    </source>
</evidence>
<evidence type="ECO:0000256" key="1">
    <source>
        <dbReference type="ARBA" id="ARBA00005466"/>
    </source>
</evidence>
<dbReference type="InterPro" id="IPR006094">
    <property type="entry name" value="Oxid_FAD_bind_N"/>
</dbReference>
<reference evidence="6 7" key="1">
    <citation type="submission" date="2024-02" db="EMBL/GenBank/DDBJ databases">
        <title>De novo assembly and annotation of 12 fungi associated with fruit tree decline syndrome in Ontario, Canada.</title>
        <authorList>
            <person name="Sulman M."/>
            <person name="Ellouze W."/>
            <person name="Ilyukhin E."/>
        </authorList>
    </citation>
    <scope>NUCLEOTIDE SEQUENCE [LARGE SCALE GENOMIC DNA]</scope>
    <source>
        <strain evidence="6 7">M11/M66-122</strain>
    </source>
</reference>
<name>A0AAN9YG45_9PEZI</name>
<keyword evidence="3" id="KW-0274">FAD</keyword>
<dbReference type="PANTHER" id="PTHR42973">
    <property type="entry name" value="BINDING OXIDOREDUCTASE, PUTATIVE (AFU_ORTHOLOGUE AFUA_1G17690)-RELATED"/>
    <property type="match status" value="1"/>
</dbReference>
<feature type="domain" description="FAD-binding PCMH-type" evidence="5">
    <location>
        <begin position="1"/>
        <end position="165"/>
    </location>
</feature>
<keyword evidence="2" id="KW-0285">Flavoprotein</keyword>
<comment type="similarity">
    <text evidence="1">Belongs to the oxygen-dependent FAD-linked oxidoreductase family.</text>
</comment>
<dbReference type="SUPFAM" id="SSF56176">
    <property type="entry name" value="FAD-binding/transporter-associated domain-like"/>
    <property type="match status" value="1"/>
</dbReference>
<accession>A0AAN9YG45</accession>
<sequence>MVLPLTAEDVSSVVTTLKENQCPFGIRSGGHSQYAGSSSVHHGVTIDLGYLNGTSYDPDTKLASVEPGAKWRDVYEALTPHGVTTTGGRADLVGVGGFITGGGYSFYHGTHGFACDNVKNFEVVLSDGQIVNANASENADLWKALKGSSGNLGLVTRFDMDIIDSIDIWGGATFYNLSQKDAVFEAYVNFADNTADDEDSQSILHLPYASGEFTLKTIFSNGAAVANAPAFDAYAAIPNLSTTVRSTNISDLTLENSGNQPVGIYADWFVGLYKNDVQVIKFIDEKHSEYVAKIEAVLPPDSVLETLCQFQPLTQSAIQHSELQGGNVLGLEPLVQAGAAQMWLFTLQVYNAEDEAKAIPIAQAFLKEVDDYATSIGANLDWRYLNYAYKDQDPIAYYGDDAISTIKAAASKYDPDGVFQKLRHSGFKLPA</sequence>
<comment type="caution">
    <text evidence="6">The sequence shown here is derived from an EMBL/GenBank/DDBJ whole genome shotgun (WGS) entry which is preliminary data.</text>
</comment>
<dbReference type="InterPro" id="IPR050416">
    <property type="entry name" value="FAD-linked_Oxidoreductase"/>
</dbReference>
<dbReference type="EMBL" id="JAKJXP020000177">
    <property type="protein sequence ID" value="KAK7739813.1"/>
    <property type="molecule type" value="Genomic_DNA"/>
</dbReference>
<dbReference type="AlphaFoldDB" id="A0AAN9YG45"/>
<dbReference type="Gene3D" id="3.30.465.10">
    <property type="match status" value="1"/>
</dbReference>
<evidence type="ECO:0000256" key="3">
    <source>
        <dbReference type="ARBA" id="ARBA00022827"/>
    </source>
</evidence>
<evidence type="ECO:0000256" key="2">
    <source>
        <dbReference type="ARBA" id="ARBA00022630"/>
    </source>
</evidence>
<keyword evidence="4" id="KW-0560">Oxidoreductase</keyword>
<dbReference type="GO" id="GO:0016491">
    <property type="term" value="F:oxidoreductase activity"/>
    <property type="evidence" value="ECO:0007669"/>
    <property type="project" value="UniProtKB-KW"/>
</dbReference>
<dbReference type="PROSITE" id="PS51387">
    <property type="entry name" value="FAD_PCMH"/>
    <property type="match status" value="1"/>
</dbReference>
<evidence type="ECO:0000313" key="6">
    <source>
        <dbReference type="EMBL" id="KAK7739813.1"/>
    </source>
</evidence>
<evidence type="ECO:0000313" key="7">
    <source>
        <dbReference type="Proteomes" id="UP001320420"/>
    </source>
</evidence>